<organism evidence="2 3">
    <name type="scientific">Terrimicrobium sacchariphilum</name>
    <dbReference type="NCBI Taxonomy" id="690879"/>
    <lineage>
        <taxon>Bacteria</taxon>
        <taxon>Pseudomonadati</taxon>
        <taxon>Verrucomicrobiota</taxon>
        <taxon>Terrimicrobiia</taxon>
        <taxon>Terrimicrobiales</taxon>
        <taxon>Terrimicrobiaceae</taxon>
        <taxon>Terrimicrobium</taxon>
    </lineage>
</organism>
<protein>
    <recommendedName>
        <fullName evidence="4">DUF3619 family protein</fullName>
    </recommendedName>
</protein>
<gene>
    <name evidence="2" type="ORF">TSACC_21242</name>
</gene>
<accession>A0A146G5G2</accession>
<keyword evidence="3" id="KW-1185">Reference proteome</keyword>
<evidence type="ECO:0000256" key="1">
    <source>
        <dbReference type="SAM" id="Phobius"/>
    </source>
</evidence>
<dbReference type="EMBL" id="BDCO01000002">
    <property type="protein sequence ID" value="GAT32840.1"/>
    <property type="molecule type" value="Genomic_DNA"/>
</dbReference>
<evidence type="ECO:0000313" key="3">
    <source>
        <dbReference type="Proteomes" id="UP000076023"/>
    </source>
</evidence>
<comment type="caution">
    <text evidence="2">The sequence shown here is derived from an EMBL/GenBank/DDBJ whole genome shotgun (WGS) entry which is preliminary data.</text>
</comment>
<evidence type="ECO:0008006" key="4">
    <source>
        <dbReference type="Google" id="ProtNLM"/>
    </source>
</evidence>
<dbReference type="InParanoid" id="A0A146G5G2"/>
<evidence type="ECO:0000313" key="2">
    <source>
        <dbReference type="EMBL" id="GAT32840.1"/>
    </source>
</evidence>
<name>A0A146G5G2_TERSA</name>
<keyword evidence="1" id="KW-0812">Transmembrane</keyword>
<keyword evidence="1" id="KW-0472">Membrane</keyword>
<reference evidence="3" key="1">
    <citation type="journal article" date="2017" name="Genome Announc.">
        <title>Draft Genome Sequence of Terrimicrobium sacchariphilum NM-5T, a Facultative Anaerobic Soil Bacterium of the Class Spartobacteria.</title>
        <authorList>
            <person name="Qiu Y.L."/>
            <person name="Tourlousse D.M."/>
            <person name="Matsuura N."/>
            <person name="Ohashi A."/>
            <person name="Sekiguchi Y."/>
        </authorList>
    </citation>
    <scope>NUCLEOTIDE SEQUENCE [LARGE SCALE GENOMIC DNA]</scope>
    <source>
        <strain evidence="3">NM-5</strain>
    </source>
</reference>
<proteinExistence type="predicted"/>
<dbReference type="STRING" id="690879.TSACC_21242"/>
<keyword evidence="1" id="KW-1133">Transmembrane helix</keyword>
<dbReference type="Proteomes" id="UP000076023">
    <property type="component" value="Unassembled WGS sequence"/>
</dbReference>
<feature type="transmembrane region" description="Helical" evidence="1">
    <location>
        <begin position="48"/>
        <end position="67"/>
    </location>
</feature>
<dbReference type="OrthoDB" id="9840923at2"/>
<dbReference type="RefSeq" id="WP_075078645.1">
    <property type="nucleotide sequence ID" value="NZ_BDCO01000002.1"/>
</dbReference>
<dbReference type="AlphaFoldDB" id="A0A146G5G2"/>
<sequence length="106" mass="11911">MKPSDERDQLWDLLGKAPGRTASPYFARRVVNTVRAEHQVRAGGFMRWFRWVAPISAVAAVAIAWTANTWKHQEEVALYNAYFDKAADLQSLVVSTDESSWIASGN</sequence>